<dbReference type="PANTHER" id="PTHR14187:SF5">
    <property type="entry name" value="HEAT SHOCK 70 KDA PROTEIN 12A"/>
    <property type="match status" value="1"/>
</dbReference>
<dbReference type="Proteomes" id="UP000027195">
    <property type="component" value="Unassembled WGS sequence"/>
</dbReference>
<name>A0A067M3R8_BOTB1</name>
<dbReference type="EMBL" id="KL198080">
    <property type="protein sequence ID" value="KDQ09315.1"/>
    <property type="molecule type" value="Genomic_DNA"/>
</dbReference>
<dbReference type="CDD" id="cd10170">
    <property type="entry name" value="ASKHA_NBD_HSP70"/>
    <property type="match status" value="1"/>
</dbReference>
<organism evidence="1 2">
    <name type="scientific">Botryobasidium botryosum (strain FD-172 SS1)</name>
    <dbReference type="NCBI Taxonomy" id="930990"/>
    <lineage>
        <taxon>Eukaryota</taxon>
        <taxon>Fungi</taxon>
        <taxon>Dikarya</taxon>
        <taxon>Basidiomycota</taxon>
        <taxon>Agaricomycotina</taxon>
        <taxon>Agaricomycetes</taxon>
        <taxon>Cantharellales</taxon>
        <taxon>Botryobasidiaceae</taxon>
        <taxon>Botryobasidium</taxon>
    </lineage>
</organism>
<dbReference type="AlphaFoldDB" id="A0A067M3R8"/>
<evidence type="ECO:0000313" key="1">
    <source>
        <dbReference type="EMBL" id="KDQ09315.1"/>
    </source>
</evidence>
<dbReference type="Gene3D" id="3.30.420.40">
    <property type="match status" value="2"/>
</dbReference>
<dbReference type="InterPro" id="IPR043129">
    <property type="entry name" value="ATPase_NBD"/>
</dbReference>
<dbReference type="HOGENOM" id="CLU_009958_4_1_1"/>
<protein>
    <submittedName>
        <fullName evidence="1">Uncharacterized protein</fullName>
    </submittedName>
</protein>
<gene>
    <name evidence="1" type="ORF">BOTBODRAFT_37228</name>
</gene>
<dbReference type="STRING" id="930990.A0A067M3R8"/>
<reference evidence="2" key="1">
    <citation type="journal article" date="2014" name="Proc. Natl. Acad. Sci. U.S.A.">
        <title>Extensive sampling of basidiomycete genomes demonstrates inadequacy of the white-rot/brown-rot paradigm for wood decay fungi.</title>
        <authorList>
            <person name="Riley R."/>
            <person name="Salamov A.A."/>
            <person name="Brown D.W."/>
            <person name="Nagy L.G."/>
            <person name="Floudas D."/>
            <person name="Held B.W."/>
            <person name="Levasseur A."/>
            <person name="Lombard V."/>
            <person name="Morin E."/>
            <person name="Otillar R."/>
            <person name="Lindquist E.A."/>
            <person name="Sun H."/>
            <person name="LaButti K.M."/>
            <person name="Schmutz J."/>
            <person name="Jabbour D."/>
            <person name="Luo H."/>
            <person name="Baker S.E."/>
            <person name="Pisabarro A.G."/>
            <person name="Walton J.D."/>
            <person name="Blanchette R.A."/>
            <person name="Henrissat B."/>
            <person name="Martin F."/>
            <person name="Cullen D."/>
            <person name="Hibbett D.S."/>
            <person name="Grigoriev I.V."/>
        </authorList>
    </citation>
    <scope>NUCLEOTIDE SEQUENCE [LARGE SCALE GENOMIC DNA]</scope>
    <source>
        <strain evidence="2">FD-172 SS1</strain>
    </source>
</reference>
<dbReference type="SUPFAM" id="SSF53067">
    <property type="entry name" value="Actin-like ATPase domain"/>
    <property type="match status" value="2"/>
</dbReference>
<keyword evidence="2" id="KW-1185">Reference proteome</keyword>
<proteinExistence type="predicted"/>
<evidence type="ECO:0000313" key="2">
    <source>
        <dbReference type="Proteomes" id="UP000027195"/>
    </source>
</evidence>
<dbReference type="PANTHER" id="PTHR14187">
    <property type="entry name" value="ALPHA KINASE/ELONGATION FACTOR 2 KINASE"/>
    <property type="match status" value="1"/>
</dbReference>
<dbReference type="OrthoDB" id="2963168at2759"/>
<dbReference type="Gene3D" id="3.90.640.10">
    <property type="entry name" value="Actin, Chain A, domain 4"/>
    <property type="match status" value="1"/>
</dbReference>
<accession>A0A067M3R8</accession>
<dbReference type="InParanoid" id="A0A067M3R8"/>
<sequence>MPSIPTFVEQDWEKDAKIVVSLDIGTTQSAVSFAHLYPGCPQTIQRVLQWPGQEAHSGVSKIPTIVWYDSAGQARAFGAEARMSSVEVKAEDEHWQLAEHFKLHLHPDTMRAEYNITVNPLPFNLTLEEIYADFMAYLLRHTENYFSDCVVDGRNIWDQLRPTMEFVIAHPNGWGVPEQAFLRNAAISADLIPSAAAARERIHFVSEAEASAHFVIFHAQLQSHLSIGTEVAICDAGGSTVDTTVYKVDAVKPVLRLKEKQASACVQAGGIFVNQTAADYFTRTFRAAGLTDDEIESYVADALLSFEYDAKKAFKDTAEERDISIGGSRFTDRRIGVRRGSLSISGVRLETFFAPWTSKIVDSVKSQLYGHSVKHLLLVGGFGESKYLRQKLAKNAGALGVEVTLISESTSKAVADGGVIWFAKHAVSARATRYAFGLEVVGRAKSTDIQEKGRIQMHTPTGVKVPGVWSEIVPKNAVFHESEEVTKEFARFYSTKHPDLSCFRTVVFAFDGDTQKSKPRYLSDEMSNLFPGFHEVCKVTANLAGLRDSLHEVRGPEGVVWLIKFKIALTFGATELRASILWQDKLGNVHRGAASVLPSNFA</sequence>